<evidence type="ECO:0000313" key="1">
    <source>
        <dbReference type="EMBL" id="CAD8154820.1"/>
    </source>
</evidence>
<gene>
    <name evidence="1" type="ORF">POCTA_138.1.T0290372</name>
</gene>
<dbReference type="EMBL" id="CAJJDP010000029">
    <property type="protein sequence ID" value="CAD8154820.1"/>
    <property type="molecule type" value="Genomic_DNA"/>
</dbReference>
<proteinExistence type="predicted"/>
<accession>A0A8S1TR79</accession>
<comment type="caution">
    <text evidence="1">The sequence shown here is derived from an EMBL/GenBank/DDBJ whole genome shotgun (WGS) entry which is preliminary data.</text>
</comment>
<name>A0A8S1TR79_PAROT</name>
<sequence length="179" mass="21453">MLIPLLKKMQLDFEMNSQVKSKEINYLLLGASIEKYGQKQIKSIVGIYRNLINYPSKISQTKPAQEYDSLKEMVLVYHQGVIYINFLKQIRGYFYFYLDSIMEQLEKKCEMKPRFRKSTNNRQRGELLSKRGQTGHWMEQYEHYAKEFRQLIFGKDKDGLKQGKWKAYYNNTILQQHTI</sequence>
<dbReference type="AlphaFoldDB" id="A0A8S1TR79"/>
<keyword evidence="2" id="KW-1185">Reference proteome</keyword>
<dbReference type="Proteomes" id="UP000683925">
    <property type="component" value="Unassembled WGS sequence"/>
</dbReference>
<evidence type="ECO:0000313" key="2">
    <source>
        <dbReference type="Proteomes" id="UP000683925"/>
    </source>
</evidence>
<organism evidence="1 2">
    <name type="scientific">Paramecium octaurelia</name>
    <dbReference type="NCBI Taxonomy" id="43137"/>
    <lineage>
        <taxon>Eukaryota</taxon>
        <taxon>Sar</taxon>
        <taxon>Alveolata</taxon>
        <taxon>Ciliophora</taxon>
        <taxon>Intramacronucleata</taxon>
        <taxon>Oligohymenophorea</taxon>
        <taxon>Peniculida</taxon>
        <taxon>Parameciidae</taxon>
        <taxon>Paramecium</taxon>
    </lineage>
</organism>
<protein>
    <submittedName>
        <fullName evidence="1">Uncharacterized protein</fullName>
    </submittedName>
</protein>
<reference evidence="1" key="1">
    <citation type="submission" date="2021-01" db="EMBL/GenBank/DDBJ databases">
        <authorList>
            <consortium name="Genoscope - CEA"/>
            <person name="William W."/>
        </authorList>
    </citation>
    <scope>NUCLEOTIDE SEQUENCE</scope>
</reference>